<evidence type="ECO:0008006" key="4">
    <source>
        <dbReference type="Google" id="ProtNLM"/>
    </source>
</evidence>
<name>B8HYI1_CYAP4</name>
<protein>
    <recommendedName>
        <fullName evidence="4">DUF565 domain-containing protein</fullName>
    </recommendedName>
</protein>
<dbReference type="KEGG" id="cyn:Cyan7425_4325"/>
<feature type="transmembrane region" description="Helical" evidence="2">
    <location>
        <begin position="55"/>
        <end position="75"/>
    </location>
</feature>
<comment type="similarity">
    <text evidence="1">Belongs to the ycf20 family.</text>
</comment>
<evidence type="ECO:0000313" key="3">
    <source>
        <dbReference type="EMBL" id="ACL46635.1"/>
    </source>
</evidence>
<feature type="transmembrane region" description="Helical" evidence="2">
    <location>
        <begin position="87"/>
        <end position="108"/>
    </location>
</feature>
<dbReference type="EMBL" id="CP001344">
    <property type="protein sequence ID" value="ACL46635.1"/>
    <property type="molecule type" value="Genomic_DNA"/>
</dbReference>
<sequence>MQNTRLSTLLDRLGTQFRQQLRNPWRRLSVLVMSLLFGVYLGTALASTAGQLGEIDIVASALVALVAEVISWLFYSDRWNFKATLFGEILNAVKFGVLYGLFLIAFLLGS</sequence>
<dbReference type="eggNOG" id="ENOG5032RRW">
    <property type="taxonomic scope" value="Bacteria"/>
</dbReference>
<reference evidence="3" key="1">
    <citation type="submission" date="2009-01" db="EMBL/GenBank/DDBJ databases">
        <title>Complete sequence of chromosome Cyanothece sp. PCC 7425.</title>
        <authorList>
            <consortium name="US DOE Joint Genome Institute"/>
            <person name="Lucas S."/>
            <person name="Copeland A."/>
            <person name="Lapidus A."/>
            <person name="Glavina del Rio T."/>
            <person name="Dalin E."/>
            <person name="Tice H."/>
            <person name="Bruce D."/>
            <person name="Goodwin L."/>
            <person name="Pitluck S."/>
            <person name="Sims D."/>
            <person name="Meineke L."/>
            <person name="Brettin T."/>
            <person name="Detter J.C."/>
            <person name="Han C."/>
            <person name="Larimer F."/>
            <person name="Land M."/>
            <person name="Hauser L."/>
            <person name="Kyrpides N."/>
            <person name="Ovchinnikova G."/>
            <person name="Liberton M."/>
            <person name="Stoeckel J."/>
            <person name="Banerjee A."/>
            <person name="Singh A."/>
            <person name="Page L."/>
            <person name="Sato H."/>
            <person name="Zhao L."/>
            <person name="Sherman L."/>
            <person name="Pakrasi H."/>
            <person name="Richardson P."/>
        </authorList>
    </citation>
    <scope>NUCLEOTIDE SEQUENCE</scope>
    <source>
        <strain evidence="3">PCC 7425</strain>
    </source>
</reference>
<feature type="transmembrane region" description="Helical" evidence="2">
    <location>
        <begin position="28"/>
        <end position="49"/>
    </location>
</feature>
<evidence type="ECO:0000256" key="2">
    <source>
        <dbReference type="SAM" id="Phobius"/>
    </source>
</evidence>
<organism evidence="3">
    <name type="scientific">Cyanothece sp. (strain PCC 7425 / ATCC 29141)</name>
    <dbReference type="NCBI Taxonomy" id="395961"/>
    <lineage>
        <taxon>Bacteria</taxon>
        <taxon>Bacillati</taxon>
        <taxon>Cyanobacteriota</taxon>
        <taxon>Cyanophyceae</taxon>
        <taxon>Gomontiellales</taxon>
        <taxon>Cyanothecaceae</taxon>
        <taxon>Cyanothece</taxon>
    </lineage>
</organism>
<dbReference type="HOGENOM" id="CLU_090160_3_0_3"/>
<dbReference type="InterPro" id="IPR007572">
    <property type="entry name" value="Uncharacterised_Ycf20"/>
</dbReference>
<evidence type="ECO:0000256" key="1">
    <source>
        <dbReference type="ARBA" id="ARBA00009846"/>
    </source>
</evidence>
<keyword evidence="2" id="KW-0472">Membrane</keyword>
<dbReference type="PANTHER" id="PTHR33787">
    <property type="match status" value="1"/>
</dbReference>
<dbReference type="PANTHER" id="PTHR33787:SF5">
    <property type="entry name" value="YCF20-LIKE PROTEIN"/>
    <property type="match status" value="1"/>
</dbReference>
<accession>B8HYI1</accession>
<dbReference type="OrthoDB" id="424985at2"/>
<dbReference type="Pfam" id="PF04483">
    <property type="entry name" value="DUF565"/>
    <property type="match status" value="1"/>
</dbReference>
<proteinExistence type="inferred from homology"/>
<dbReference type="STRING" id="395961.Cyan7425_4325"/>
<dbReference type="AlphaFoldDB" id="B8HYI1"/>
<keyword evidence="2" id="KW-0812">Transmembrane</keyword>
<keyword evidence="2" id="KW-1133">Transmembrane helix</keyword>
<gene>
    <name evidence="3" type="ordered locus">Cyan7425_4325</name>
</gene>